<evidence type="ECO:0000313" key="2">
    <source>
        <dbReference type="Proteomes" id="UP000244727"/>
    </source>
</evidence>
<reference evidence="1 2" key="1">
    <citation type="submission" date="2018-04" db="EMBL/GenBank/DDBJ databases">
        <title>Halococcoides cellulosivorans gen. nov., sp. nov., an extremely halophilic cellulose-utilizing haloarchaeon from hypersaline lakes.</title>
        <authorList>
            <person name="Sorokin D.Y."/>
            <person name="Toshchakov S.V."/>
            <person name="Samarov N.I."/>
            <person name="Korzhenkov A."/>
            <person name="Kublanov I.V."/>
        </authorList>
    </citation>
    <scope>NUCLEOTIDE SEQUENCE [LARGE SCALE GENOMIC DNA]</scope>
    <source>
        <strain evidence="1 2">HArcel1</strain>
    </source>
</reference>
<dbReference type="RefSeq" id="WP_108383160.1">
    <property type="nucleotide sequence ID" value="NZ_CP028858.1"/>
</dbReference>
<sequence>MSRWECAIEGDDRTFDRVEDLIVHQASAHEHVECKVCGTVLPDGYFAIRHAFEEHTRADYVRAYDATAAEVRRREQVKQVVESAADIREVVDRLEGGDGTL</sequence>
<evidence type="ECO:0008006" key="3">
    <source>
        <dbReference type="Google" id="ProtNLM"/>
    </source>
</evidence>
<dbReference type="EMBL" id="CP028858">
    <property type="protein sequence ID" value="AWB28062.1"/>
    <property type="molecule type" value="Genomic_DNA"/>
</dbReference>
<dbReference type="Pfam" id="PF24446">
    <property type="entry name" value="DUF7565"/>
    <property type="match status" value="1"/>
</dbReference>
<dbReference type="AlphaFoldDB" id="A0A2R4X2Q8"/>
<accession>A0A2R4X2Q8</accession>
<protein>
    <recommendedName>
        <fullName evidence="3">C2H2-type domain-containing protein</fullName>
    </recommendedName>
</protein>
<keyword evidence="2" id="KW-1185">Reference proteome</keyword>
<proteinExistence type="predicted"/>
<evidence type="ECO:0000313" key="1">
    <source>
        <dbReference type="EMBL" id="AWB28062.1"/>
    </source>
</evidence>
<name>A0A2R4X2Q8_9EURY</name>
<dbReference type="GeneID" id="36512893"/>
<dbReference type="InterPro" id="IPR055987">
    <property type="entry name" value="DUF7565"/>
</dbReference>
<dbReference type="Proteomes" id="UP000244727">
    <property type="component" value="Chromosome"/>
</dbReference>
<gene>
    <name evidence="1" type="ORF">HARCEL1_10260</name>
</gene>
<organism evidence="1 2">
    <name type="scientific">Halococcoides cellulosivorans</name>
    <dbReference type="NCBI Taxonomy" id="1679096"/>
    <lineage>
        <taxon>Archaea</taxon>
        <taxon>Methanobacteriati</taxon>
        <taxon>Methanobacteriota</taxon>
        <taxon>Stenosarchaea group</taxon>
        <taxon>Halobacteria</taxon>
        <taxon>Halobacteriales</taxon>
        <taxon>Haloarculaceae</taxon>
        <taxon>Halococcoides</taxon>
    </lineage>
</organism>
<dbReference type="KEGG" id="harc:HARCEL1_10260"/>